<organism evidence="1 2">
    <name type="scientific">Trichinella zimbabwensis</name>
    <dbReference type="NCBI Taxonomy" id="268475"/>
    <lineage>
        <taxon>Eukaryota</taxon>
        <taxon>Metazoa</taxon>
        <taxon>Ecdysozoa</taxon>
        <taxon>Nematoda</taxon>
        <taxon>Enoplea</taxon>
        <taxon>Dorylaimia</taxon>
        <taxon>Trichinellida</taxon>
        <taxon>Trichinellidae</taxon>
        <taxon>Trichinella</taxon>
    </lineage>
</organism>
<evidence type="ECO:0000313" key="1">
    <source>
        <dbReference type="EMBL" id="KRY94097.1"/>
    </source>
</evidence>
<protein>
    <submittedName>
        <fullName evidence="1">Uncharacterized protein</fullName>
    </submittedName>
</protein>
<proteinExistence type="predicted"/>
<gene>
    <name evidence="1" type="ORF">T11_18277</name>
</gene>
<dbReference type="Proteomes" id="UP000055024">
    <property type="component" value="Unassembled WGS sequence"/>
</dbReference>
<reference evidence="1 2" key="1">
    <citation type="submission" date="2015-01" db="EMBL/GenBank/DDBJ databases">
        <title>Evolution of Trichinella species and genotypes.</title>
        <authorList>
            <person name="Korhonen P.K."/>
            <person name="Edoardo P."/>
            <person name="Giuseppe L.R."/>
            <person name="Gasser R.B."/>
        </authorList>
    </citation>
    <scope>NUCLEOTIDE SEQUENCE [LARGE SCALE GENOMIC DNA]</scope>
    <source>
        <strain evidence="1">ISS1029</strain>
    </source>
</reference>
<dbReference type="EMBL" id="JYDP01005588">
    <property type="protein sequence ID" value="KRY94097.1"/>
    <property type="molecule type" value="Genomic_DNA"/>
</dbReference>
<evidence type="ECO:0000313" key="2">
    <source>
        <dbReference type="Proteomes" id="UP000055024"/>
    </source>
</evidence>
<comment type="caution">
    <text evidence="1">The sequence shown here is derived from an EMBL/GenBank/DDBJ whole genome shotgun (WGS) entry which is preliminary data.</text>
</comment>
<sequence>MRIHFGHRWPGSRPGKAAKNDFLKFLKDAQSFWLSLARQQARENCEKRLFRIFEKCANFLSADGQAAGPGKLRKMTF</sequence>
<accession>A0A0V1G7B0</accession>
<keyword evidence="2" id="KW-1185">Reference proteome</keyword>
<name>A0A0V1G7B0_9BILA</name>
<dbReference type="AlphaFoldDB" id="A0A0V1G7B0"/>